<dbReference type="EMBL" id="LR134363">
    <property type="protein sequence ID" value="VEG75866.1"/>
    <property type="molecule type" value="Genomic_DNA"/>
</dbReference>
<evidence type="ECO:0000313" key="2">
    <source>
        <dbReference type="EMBL" id="VEG75866.1"/>
    </source>
</evidence>
<dbReference type="AlphaFoldDB" id="A0A3S4SV53"/>
<keyword evidence="3" id="KW-1185">Reference proteome</keyword>
<accession>A0A3S4SV53</accession>
<feature type="region of interest" description="Disordered" evidence="1">
    <location>
        <begin position="1"/>
        <end position="28"/>
    </location>
</feature>
<dbReference type="STRING" id="1278298.GCA_000428685_00916"/>
<dbReference type="Proteomes" id="UP000276899">
    <property type="component" value="Chromosome"/>
</dbReference>
<dbReference type="KEGG" id="asla:NCTC11923_02544"/>
<gene>
    <name evidence="2" type="ORF">NCTC11923_02544</name>
</gene>
<name>A0A3S4SV53_9ACTO</name>
<reference evidence="2 3" key="1">
    <citation type="submission" date="2018-12" db="EMBL/GenBank/DDBJ databases">
        <authorList>
            <consortium name="Pathogen Informatics"/>
        </authorList>
    </citation>
    <scope>NUCLEOTIDE SEQUENCE [LARGE SCALE GENOMIC DNA]</scope>
    <source>
        <strain evidence="2 3">NCTC11923</strain>
    </source>
</reference>
<sequence length="43" mass="4694">MEDFSAQERQAVDFTAQTTTMASETAGAKYSELKGANVTIHTR</sequence>
<evidence type="ECO:0000256" key="1">
    <source>
        <dbReference type="SAM" id="MobiDB-lite"/>
    </source>
</evidence>
<evidence type="ECO:0000313" key="3">
    <source>
        <dbReference type="Proteomes" id="UP000276899"/>
    </source>
</evidence>
<proteinExistence type="predicted"/>
<organism evidence="2 3">
    <name type="scientific">Actinomyces slackii</name>
    <dbReference type="NCBI Taxonomy" id="52774"/>
    <lineage>
        <taxon>Bacteria</taxon>
        <taxon>Bacillati</taxon>
        <taxon>Actinomycetota</taxon>
        <taxon>Actinomycetes</taxon>
        <taxon>Actinomycetales</taxon>
        <taxon>Actinomycetaceae</taxon>
        <taxon>Actinomyces</taxon>
    </lineage>
</organism>
<protein>
    <submittedName>
        <fullName evidence="2">Uncharacterized protein</fullName>
    </submittedName>
</protein>